<reference evidence="1 2" key="2">
    <citation type="journal article" date="2023" name="Mol. Biol. Evol.">
        <title>Genomics of Secondarily Temperate Adaptation in the Only Non-Antarctic Icefish.</title>
        <authorList>
            <person name="Rivera-Colon A.G."/>
            <person name="Rayamajhi N."/>
            <person name="Minhas B.F."/>
            <person name="Madrigal G."/>
            <person name="Bilyk K.T."/>
            <person name="Yoon V."/>
            <person name="Hune M."/>
            <person name="Gregory S."/>
            <person name="Cheng C.H.C."/>
            <person name="Catchen J.M."/>
        </authorList>
    </citation>
    <scope>NUCLEOTIDE SEQUENCE [LARGE SCALE GENOMIC DNA]</scope>
    <source>
        <strain evidence="1">JMC-PN-2008</strain>
    </source>
</reference>
<accession>A0AAN8AF70</accession>
<gene>
    <name evidence="1" type="ORF">PBY51_006577</name>
</gene>
<name>A0AAN8AF70_ELEMC</name>
<evidence type="ECO:0000313" key="2">
    <source>
        <dbReference type="Proteomes" id="UP001346869"/>
    </source>
</evidence>
<organism evidence="1 2">
    <name type="scientific">Eleginops maclovinus</name>
    <name type="common">Patagonian blennie</name>
    <name type="synonym">Eleginus maclovinus</name>
    <dbReference type="NCBI Taxonomy" id="56733"/>
    <lineage>
        <taxon>Eukaryota</taxon>
        <taxon>Metazoa</taxon>
        <taxon>Chordata</taxon>
        <taxon>Craniata</taxon>
        <taxon>Vertebrata</taxon>
        <taxon>Euteleostomi</taxon>
        <taxon>Actinopterygii</taxon>
        <taxon>Neopterygii</taxon>
        <taxon>Teleostei</taxon>
        <taxon>Neoteleostei</taxon>
        <taxon>Acanthomorphata</taxon>
        <taxon>Eupercaria</taxon>
        <taxon>Perciformes</taxon>
        <taxon>Notothenioidei</taxon>
        <taxon>Eleginopidae</taxon>
        <taxon>Eleginops</taxon>
    </lineage>
</organism>
<dbReference type="AlphaFoldDB" id="A0AAN8AF70"/>
<dbReference type="Proteomes" id="UP001346869">
    <property type="component" value="Unassembled WGS sequence"/>
</dbReference>
<proteinExistence type="predicted"/>
<keyword evidence="2" id="KW-1185">Reference proteome</keyword>
<dbReference type="EMBL" id="JAUZQC010000020">
    <property type="protein sequence ID" value="KAK5852732.1"/>
    <property type="molecule type" value="Genomic_DNA"/>
</dbReference>
<sequence>MIMFVYWLSQWENFEDCELDVAEWISLHFTLAVLDSRQKLGAGRWWRKSSMSVMTVRRTKREPGSLSIASGAWRFSSAGDPLIVP</sequence>
<protein>
    <submittedName>
        <fullName evidence="1">Uncharacterized protein</fullName>
    </submittedName>
</protein>
<reference evidence="1 2" key="1">
    <citation type="journal article" date="2023" name="Genes (Basel)">
        <title>Chromosome-Level Genome Assembly and Circadian Gene Repertoire of the Patagonia Blennie Eleginops maclovinus-The Closest Ancestral Proxy of Antarctic Cryonotothenioids.</title>
        <authorList>
            <person name="Cheng C.C."/>
            <person name="Rivera-Colon A.G."/>
            <person name="Minhas B.F."/>
            <person name="Wilson L."/>
            <person name="Rayamajhi N."/>
            <person name="Vargas-Chacoff L."/>
            <person name="Catchen J.M."/>
        </authorList>
    </citation>
    <scope>NUCLEOTIDE SEQUENCE [LARGE SCALE GENOMIC DNA]</scope>
    <source>
        <strain evidence="1">JMC-PN-2008</strain>
    </source>
</reference>
<evidence type="ECO:0000313" key="1">
    <source>
        <dbReference type="EMBL" id="KAK5852732.1"/>
    </source>
</evidence>
<comment type="caution">
    <text evidence="1">The sequence shown here is derived from an EMBL/GenBank/DDBJ whole genome shotgun (WGS) entry which is preliminary data.</text>
</comment>